<comment type="subcellular location">
    <subcellularLocation>
        <location evidence="1">Membrane</location>
    </subcellularLocation>
</comment>
<evidence type="ECO:0000256" key="1">
    <source>
        <dbReference type="ARBA" id="ARBA00004370"/>
    </source>
</evidence>
<sequence>VLKNVGKIERFVVEQLRKFITEDLVYPSYHSIELVREATPILSAQLGARSVSPSNPTSAVAHHTSNSANVRDSPASRSVGGGYASSALRARAHADLA</sequence>
<reference evidence="8" key="1">
    <citation type="journal article" date="2020" name="Fungal Divers.">
        <title>Resolving the Mortierellaceae phylogeny through synthesis of multi-gene phylogenetics and phylogenomics.</title>
        <authorList>
            <person name="Vandepol N."/>
            <person name="Liber J."/>
            <person name="Desiro A."/>
            <person name="Na H."/>
            <person name="Kennedy M."/>
            <person name="Barry K."/>
            <person name="Grigoriev I.V."/>
            <person name="Miller A.N."/>
            <person name="O'Donnell K."/>
            <person name="Stajich J.E."/>
            <person name="Bonito G."/>
        </authorList>
    </citation>
    <scope>NUCLEOTIDE SEQUENCE</scope>
    <source>
        <strain evidence="8">MES-2147</strain>
    </source>
</reference>
<keyword evidence="9" id="KW-1185">Reference proteome</keyword>
<accession>A0A9P6IRI6</accession>
<keyword evidence="3" id="KW-0445">Lipid transport</keyword>
<dbReference type="GO" id="GO:0008289">
    <property type="term" value="F:lipid binding"/>
    <property type="evidence" value="ECO:0007669"/>
    <property type="project" value="UniProtKB-KW"/>
</dbReference>
<comment type="caution">
    <text evidence="8">The sequence shown here is derived from an EMBL/GenBank/DDBJ whole genome shotgun (WGS) entry which is preliminary data.</text>
</comment>
<dbReference type="GO" id="GO:0006869">
    <property type="term" value="P:lipid transport"/>
    <property type="evidence" value="ECO:0007669"/>
    <property type="project" value="UniProtKB-KW"/>
</dbReference>
<dbReference type="EMBL" id="JAAAHW010008768">
    <property type="protein sequence ID" value="KAF9943857.1"/>
    <property type="molecule type" value="Genomic_DNA"/>
</dbReference>
<feature type="non-terminal residue" evidence="8">
    <location>
        <position position="1"/>
    </location>
</feature>
<feature type="domain" description="SMP-LTD" evidence="7">
    <location>
        <begin position="1"/>
        <end position="35"/>
    </location>
</feature>
<dbReference type="AlphaFoldDB" id="A0A9P6IRI6"/>
<keyword evidence="2" id="KW-0813">Transport</keyword>
<keyword evidence="4" id="KW-0446">Lipid-binding</keyword>
<evidence type="ECO:0000256" key="4">
    <source>
        <dbReference type="ARBA" id="ARBA00023121"/>
    </source>
</evidence>
<dbReference type="Proteomes" id="UP000749646">
    <property type="component" value="Unassembled WGS sequence"/>
</dbReference>
<protein>
    <recommendedName>
        <fullName evidence="7">SMP-LTD domain-containing protein</fullName>
    </recommendedName>
</protein>
<dbReference type="InterPro" id="IPR031468">
    <property type="entry name" value="SMP_LBD"/>
</dbReference>
<name>A0A9P6IRI6_9FUNG</name>
<feature type="region of interest" description="Disordered" evidence="6">
    <location>
        <begin position="48"/>
        <end position="82"/>
    </location>
</feature>
<dbReference type="GO" id="GO:0016020">
    <property type="term" value="C:membrane"/>
    <property type="evidence" value="ECO:0007669"/>
    <property type="project" value="UniProtKB-SubCell"/>
</dbReference>
<dbReference type="OrthoDB" id="3356905at2759"/>
<evidence type="ECO:0000256" key="2">
    <source>
        <dbReference type="ARBA" id="ARBA00022448"/>
    </source>
</evidence>
<evidence type="ECO:0000256" key="5">
    <source>
        <dbReference type="ARBA" id="ARBA00023136"/>
    </source>
</evidence>
<evidence type="ECO:0000256" key="6">
    <source>
        <dbReference type="SAM" id="MobiDB-lite"/>
    </source>
</evidence>
<proteinExistence type="predicted"/>
<evidence type="ECO:0000256" key="3">
    <source>
        <dbReference type="ARBA" id="ARBA00023055"/>
    </source>
</evidence>
<gene>
    <name evidence="8" type="ORF">BGZ65_000092</name>
</gene>
<evidence type="ECO:0000313" key="8">
    <source>
        <dbReference type="EMBL" id="KAF9943857.1"/>
    </source>
</evidence>
<evidence type="ECO:0000313" key="9">
    <source>
        <dbReference type="Proteomes" id="UP000749646"/>
    </source>
</evidence>
<organism evidence="8 9">
    <name type="scientific">Modicella reniformis</name>
    <dbReference type="NCBI Taxonomy" id="1440133"/>
    <lineage>
        <taxon>Eukaryota</taxon>
        <taxon>Fungi</taxon>
        <taxon>Fungi incertae sedis</taxon>
        <taxon>Mucoromycota</taxon>
        <taxon>Mortierellomycotina</taxon>
        <taxon>Mortierellomycetes</taxon>
        <taxon>Mortierellales</taxon>
        <taxon>Mortierellaceae</taxon>
        <taxon>Modicella</taxon>
    </lineage>
</organism>
<dbReference type="PROSITE" id="PS51847">
    <property type="entry name" value="SMP"/>
    <property type="match status" value="1"/>
</dbReference>
<keyword evidence="5" id="KW-0472">Membrane</keyword>
<feature type="compositionally biased region" description="Polar residues" evidence="6">
    <location>
        <begin position="51"/>
        <end position="70"/>
    </location>
</feature>
<evidence type="ECO:0000259" key="7">
    <source>
        <dbReference type="PROSITE" id="PS51847"/>
    </source>
</evidence>